<protein>
    <submittedName>
        <fullName evidence="2">Uncharacterized protein</fullName>
    </submittedName>
</protein>
<evidence type="ECO:0000313" key="2">
    <source>
        <dbReference type="EMBL" id="MQM01229.1"/>
    </source>
</evidence>
<feature type="compositionally biased region" description="Basic and acidic residues" evidence="1">
    <location>
        <begin position="8"/>
        <end position="29"/>
    </location>
</feature>
<dbReference type="AlphaFoldDB" id="A0A843VWL8"/>
<evidence type="ECO:0000256" key="1">
    <source>
        <dbReference type="SAM" id="MobiDB-lite"/>
    </source>
</evidence>
<dbReference type="EMBL" id="NMUH01002641">
    <property type="protein sequence ID" value="MQM01229.1"/>
    <property type="molecule type" value="Genomic_DNA"/>
</dbReference>
<reference evidence="2" key="1">
    <citation type="submission" date="2017-07" db="EMBL/GenBank/DDBJ databases">
        <title>Taro Niue Genome Assembly and Annotation.</title>
        <authorList>
            <person name="Atibalentja N."/>
            <person name="Keating K."/>
            <person name="Fields C.J."/>
        </authorList>
    </citation>
    <scope>NUCLEOTIDE SEQUENCE</scope>
    <source>
        <strain evidence="2">Niue_2</strain>
        <tissue evidence="2">Leaf</tissue>
    </source>
</reference>
<dbReference type="Proteomes" id="UP000652761">
    <property type="component" value="Unassembled WGS sequence"/>
</dbReference>
<organism evidence="2 3">
    <name type="scientific">Colocasia esculenta</name>
    <name type="common">Wild taro</name>
    <name type="synonym">Arum esculentum</name>
    <dbReference type="NCBI Taxonomy" id="4460"/>
    <lineage>
        <taxon>Eukaryota</taxon>
        <taxon>Viridiplantae</taxon>
        <taxon>Streptophyta</taxon>
        <taxon>Embryophyta</taxon>
        <taxon>Tracheophyta</taxon>
        <taxon>Spermatophyta</taxon>
        <taxon>Magnoliopsida</taxon>
        <taxon>Liliopsida</taxon>
        <taxon>Araceae</taxon>
        <taxon>Aroideae</taxon>
        <taxon>Colocasieae</taxon>
        <taxon>Colocasia</taxon>
    </lineage>
</organism>
<accession>A0A843VWL8</accession>
<name>A0A843VWL8_COLES</name>
<gene>
    <name evidence="2" type="ORF">Taro_033991</name>
</gene>
<keyword evidence="3" id="KW-1185">Reference proteome</keyword>
<evidence type="ECO:0000313" key="3">
    <source>
        <dbReference type="Proteomes" id="UP000652761"/>
    </source>
</evidence>
<feature type="region of interest" description="Disordered" evidence="1">
    <location>
        <begin position="1"/>
        <end position="141"/>
    </location>
</feature>
<proteinExistence type="predicted"/>
<comment type="caution">
    <text evidence="2">The sequence shown here is derived from an EMBL/GenBank/DDBJ whole genome shotgun (WGS) entry which is preliminary data.</text>
</comment>
<sequence length="141" mass="15899">MKSQEQGQENRELREKREGERGNHSERRSPARFLPRRPTLASSSTSRRPFHPSERGAVVPVVSSTHTGARRECSSSSSPSNRQRRGADTPSGNQIRKRPLPRPAVLVEEERTHIIHRAISPLKRRAQHSTATAEVRNEAVD</sequence>